<gene>
    <name evidence="2" type="ORF">C8A00DRAFT_32795</name>
</gene>
<dbReference type="InterPro" id="IPR058257">
    <property type="entry name" value="CorA-like_dom"/>
</dbReference>
<organism evidence="2 3">
    <name type="scientific">Chaetomidium leptoderma</name>
    <dbReference type="NCBI Taxonomy" id="669021"/>
    <lineage>
        <taxon>Eukaryota</taxon>
        <taxon>Fungi</taxon>
        <taxon>Dikarya</taxon>
        <taxon>Ascomycota</taxon>
        <taxon>Pezizomycotina</taxon>
        <taxon>Sordariomycetes</taxon>
        <taxon>Sordariomycetidae</taxon>
        <taxon>Sordariales</taxon>
        <taxon>Chaetomiaceae</taxon>
        <taxon>Chaetomidium</taxon>
    </lineage>
</organism>
<protein>
    <recommendedName>
        <fullName evidence="1">CorA-like transporter domain-containing protein</fullName>
    </recommendedName>
</protein>
<feature type="domain" description="CorA-like transporter" evidence="1">
    <location>
        <begin position="83"/>
        <end position="231"/>
    </location>
</feature>
<dbReference type="Proteomes" id="UP001302745">
    <property type="component" value="Unassembled WGS sequence"/>
</dbReference>
<reference evidence="2" key="1">
    <citation type="journal article" date="2023" name="Mol. Phylogenet. Evol.">
        <title>Genome-scale phylogeny and comparative genomics of the fungal order Sordariales.</title>
        <authorList>
            <person name="Hensen N."/>
            <person name="Bonometti L."/>
            <person name="Westerberg I."/>
            <person name="Brannstrom I.O."/>
            <person name="Guillou S."/>
            <person name="Cros-Aarteil S."/>
            <person name="Calhoun S."/>
            <person name="Haridas S."/>
            <person name="Kuo A."/>
            <person name="Mondo S."/>
            <person name="Pangilinan J."/>
            <person name="Riley R."/>
            <person name="LaButti K."/>
            <person name="Andreopoulos B."/>
            <person name="Lipzen A."/>
            <person name="Chen C."/>
            <person name="Yan M."/>
            <person name="Daum C."/>
            <person name="Ng V."/>
            <person name="Clum A."/>
            <person name="Steindorff A."/>
            <person name="Ohm R.A."/>
            <person name="Martin F."/>
            <person name="Silar P."/>
            <person name="Natvig D.O."/>
            <person name="Lalanne C."/>
            <person name="Gautier V."/>
            <person name="Ament-Velasquez S.L."/>
            <person name="Kruys A."/>
            <person name="Hutchinson M.I."/>
            <person name="Powell A.J."/>
            <person name="Barry K."/>
            <person name="Miller A.N."/>
            <person name="Grigoriev I.V."/>
            <person name="Debuchy R."/>
            <person name="Gladieux P."/>
            <person name="Hiltunen Thoren M."/>
            <person name="Johannesson H."/>
        </authorList>
    </citation>
    <scope>NUCLEOTIDE SEQUENCE</scope>
    <source>
        <strain evidence="2">CBS 538.74</strain>
    </source>
</reference>
<accession>A0AAN6VNJ9</accession>
<dbReference type="EMBL" id="MU856912">
    <property type="protein sequence ID" value="KAK4154444.1"/>
    <property type="molecule type" value="Genomic_DNA"/>
</dbReference>
<keyword evidence="3" id="KW-1185">Reference proteome</keyword>
<dbReference type="AlphaFoldDB" id="A0AAN6VNJ9"/>
<dbReference type="Pfam" id="PF26616">
    <property type="entry name" value="CorA-like"/>
    <property type="match status" value="1"/>
</dbReference>
<proteinExistence type="predicted"/>
<reference evidence="2" key="2">
    <citation type="submission" date="2023-05" db="EMBL/GenBank/DDBJ databases">
        <authorList>
            <consortium name="Lawrence Berkeley National Laboratory"/>
            <person name="Steindorff A."/>
            <person name="Hensen N."/>
            <person name="Bonometti L."/>
            <person name="Westerberg I."/>
            <person name="Brannstrom I.O."/>
            <person name="Guillou S."/>
            <person name="Cros-Aarteil S."/>
            <person name="Calhoun S."/>
            <person name="Haridas S."/>
            <person name="Kuo A."/>
            <person name="Mondo S."/>
            <person name="Pangilinan J."/>
            <person name="Riley R."/>
            <person name="Labutti K."/>
            <person name="Andreopoulos B."/>
            <person name="Lipzen A."/>
            <person name="Chen C."/>
            <person name="Yanf M."/>
            <person name="Daum C."/>
            <person name="Ng V."/>
            <person name="Clum A."/>
            <person name="Ohm R."/>
            <person name="Martin F."/>
            <person name="Silar P."/>
            <person name="Natvig D."/>
            <person name="Lalanne C."/>
            <person name="Gautier V."/>
            <person name="Ament-Velasquez S.L."/>
            <person name="Kruys A."/>
            <person name="Hutchinson M.I."/>
            <person name="Powell A.J."/>
            <person name="Barry K."/>
            <person name="Miller A.N."/>
            <person name="Grigoriev I.V."/>
            <person name="Debuchy R."/>
            <person name="Gladieux P."/>
            <person name="Thoren M.H."/>
            <person name="Johannesson H."/>
        </authorList>
    </citation>
    <scope>NUCLEOTIDE SEQUENCE</scope>
    <source>
        <strain evidence="2">CBS 538.74</strain>
    </source>
</reference>
<evidence type="ECO:0000313" key="3">
    <source>
        <dbReference type="Proteomes" id="UP001302745"/>
    </source>
</evidence>
<comment type="caution">
    <text evidence="2">The sequence shown here is derived from an EMBL/GenBank/DDBJ whole genome shotgun (WGS) entry which is preliminary data.</text>
</comment>
<evidence type="ECO:0000313" key="2">
    <source>
        <dbReference type="EMBL" id="KAK4154444.1"/>
    </source>
</evidence>
<evidence type="ECO:0000259" key="1">
    <source>
        <dbReference type="Pfam" id="PF26616"/>
    </source>
</evidence>
<name>A0AAN6VNJ9_9PEZI</name>
<sequence>MEFEAYQHYIHYPRPLALQWKPEPHEATEAEEHYKRLQVQQARLFSDSDHKIKILESMSRSDKSPKTYSFTDVEGLQEHFGTPPSFLKAVYAFGSHEEKPNGTGLVGFESESAVSRNYPYRVNPSSDDHENETCVWYLVRSVDHSEESDDTTAEWPWKIRHTAVYHSFNFRNGRSFFLTIKGDGKFQEQIQEHAEALLPAQPAKRDGQTHCQREVVSRALRATLETHLVYIS</sequence>